<protein>
    <submittedName>
        <fullName evidence="2">Uncharacterized protein</fullName>
    </submittedName>
</protein>
<keyword evidence="3" id="KW-1185">Reference proteome</keyword>
<proteinExistence type="predicted"/>
<name>A0AAV2E401_9ROSI</name>
<evidence type="ECO:0000256" key="1">
    <source>
        <dbReference type="SAM" id="MobiDB-lite"/>
    </source>
</evidence>
<sequence>MHLIPPGFTVRRLEHEVQEVEEQDGGKRFGFGDGQGGGGDERRLEIGRGKKSPGIRTKGHDGGDMAVVWVVSLSLLGPTSCLSGLG</sequence>
<reference evidence="2 3" key="1">
    <citation type="submission" date="2024-04" db="EMBL/GenBank/DDBJ databases">
        <authorList>
            <person name="Fracassetti M."/>
        </authorList>
    </citation>
    <scope>NUCLEOTIDE SEQUENCE [LARGE SCALE GENOMIC DNA]</scope>
</reference>
<dbReference type="Proteomes" id="UP001497516">
    <property type="component" value="Chromosome 4"/>
</dbReference>
<feature type="region of interest" description="Disordered" evidence="1">
    <location>
        <begin position="19"/>
        <end position="60"/>
    </location>
</feature>
<evidence type="ECO:0000313" key="3">
    <source>
        <dbReference type="Proteomes" id="UP001497516"/>
    </source>
</evidence>
<organism evidence="2 3">
    <name type="scientific">Linum trigynum</name>
    <dbReference type="NCBI Taxonomy" id="586398"/>
    <lineage>
        <taxon>Eukaryota</taxon>
        <taxon>Viridiplantae</taxon>
        <taxon>Streptophyta</taxon>
        <taxon>Embryophyta</taxon>
        <taxon>Tracheophyta</taxon>
        <taxon>Spermatophyta</taxon>
        <taxon>Magnoliopsida</taxon>
        <taxon>eudicotyledons</taxon>
        <taxon>Gunneridae</taxon>
        <taxon>Pentapetalae</taxon>
        <taxon>rosids</taxon>
        <taxon>fabids</taxon>
        <taxon>Malpighiales</taxon>
        <taxon>Linaceae</taxon>
        <taxon>Linum</taxon>
    </lineage>
</organism>
<evidence type="ECO:0000313" key="2">
    <source>
        <dbReference type="EMBL" id="CAL1380606.1"/>
    </source>
</evidence>
<feature type="compositionally biased region" description="Basic and acidic residues" evidence="1">
    <location>
        <begin position="39"/>
        <end position="48"/>
    </location>
</feature>
<dbReference type="EMBL" id="OZ034817">
    <property type="protein sequence ID" value="CAL1380606.1"/>
    <property type="molecule type" value="Genomic_DNA"/>
</dbReference>
<dbReference type="AlphaFoldDB" id="A0AAV2E401"/>
<gene>
    <name evidence="2" type="ORF">LTRI10_LOCUS22037</name>
</gene>
<feature type="compositionally biased region" description="Gly residues" evidence="1">
    <location>
        <begin position="28"/>
        <end position="38"/>
    </location>
</feature>
<accession>A0AAV2E401</accession>